<organism evidence="1 2">
    <name type="scientific">Streptomyces phaeolivaceus</name>
    <dbReference type="NCBI Taxonomy" id="2653200"/>
    <lineage>
        <taxon>Bacteria</taxon>
        <taxon>Bacillati</taxon>
        <taxon>Actinomycetota</taxon>
        <taxon>Actinomycetes</taxon>
        <taxon>Kitasatosporales</taxon>
        <taxon>Streptomycetaceae</taxon>
        <taxon>Streptomyces</taxon>
    </lineage>
</organism>
<proteinExistence type="predicted"/>
<accession>A0A5P8JW77</accession>
<dbReference type="EMBL" id="CP045096">
    <property type="protein sequence ID" value="QFQ95036.1"/>
    <property type="molecule type" value="Genomic_DNA"/>
</dbReference>
<name>A0A5P8JW77_9ACTN</name>
<dbReference type="AlphaFoldDB" id="A0A5P8JW77"/>
<reference evidence="1 2" key="1">
    <citation type="submission" date="2019-10" db="EMBL/GenBank/DDBJ databases">
        <title>Streptomyces sp. strain GY16 isolated from leaves of Broussonetia papyrifera.</title>
        <authorList>
            <person name="Mo P."/>
        </authorList>
    </citation>
    <scope>NUCLEOTIDE SEQUENCE [LARGE SCALE GENOMIC DNA]</scope>
    <source>
        <strain evidence="1 2">GY16</strain>
    </source>
</reference>
<dbReference type="KEGG" id="sphv:F9278_01205"/>
<evidence type="ECO:0000313" key="2">
    <source>
        <dbReference type="Proteomes" id="UP000327294"/>
    </source>
</evidence>
<protein>
    <submittedName>
        <fullName evidence="1">Uncharacterized protein</fullName>
    </submittedName>
</protein>
<gene>
    <name evidence="1" type="ORF">F9278_01205</name>
</gene>
<keyword evidence="2" id="KW-1185">Reference proteome</keyword>
<dbReference type="Proteomes" id="UP000327294">
    <property type="component" value="Chromosome"/>
</dbReference>
<evidence type="ECO:0000313" key="1">
    <source>
        <dbReference type="EMBL" id="QFQ95036.1"/>
    </source>
</evidence>
<sequence length="227" mass="25437">MRLRLRQFRLRTGPHEHRVVQPRQPLRHTTLRAPEPIGMLLGDHDGLNRLAGLFSFAAYSRHTIVHVPLRDSVPPDEGHGEPVDLVLVHDTLGLRPSKWPELRRGLVNGTPLTVRTDEARTARDATSWRARCGRADFDEEVRHATHARTFFLFGCRDVFAEISMSCAYAAGWGPRQKGVDKGRSAYMTGLTSLVQEPGGGHPLELLVCFKPYPPYAHFVRPGRRGGA</sequence>
<dbReference type="RefSeq" id="WP_152166571.1">
    <property type="nucleotide sequence ID" value="NZ_CP045096.1"/>
</dbReference>